<evidence type="ECO:0000256" key="1">
    <source>
        <dbReference type="SAM" id="MobiDB-lite"/>
    </source>
</evidence>
<feature type="transmembrane region" description="Helical" evidence="2">
    <location>
        <begin position="209"/>
        <end position="229"/>
    </location>
</feature>
<organism evidence="4 5">
    <name type="scientific">Actinomadura monticuli</name>
    <dbReference type="NCBI Taxonomy" id="3097367"/>
    <lineage>
        <taxon>Bacteria</taxon>
        <taxon>Bacillati</taxon>
        <taxon>Actinomycetota</taxon>
        <taxon>Actinomycetes</taxon>
        <taxon>Streptosporangiales</taxon>
        <taxon>Thermomonosporaceae</taxon>
        <taxon>Actinomadura</taxon>
    </lineage>
</organism>
<feature type="compositionally biased region" description="Pro residues" evidence="1">
    <location>
        <begin position="253"/>
        <end position="264"/>
    </location>
</feature>
<keyword evidence="5" id="KW-1185">Reference proteome</keyword>
<protein>
    <recommendedName>
        <fullName evidence="6">LPXTG cell wall anchor domain-containing protein</fullName>
    </recommendedName>
</protein>
<keyword evidence="2" id="KW-0472">Membrane</keyword>
<evidence type="ECO:0000313" key="5">
    <source>
        <dbReference type="Proteomes" id="UP001569963"/>
    </source>
</evidence>
<feature type="chain" id="PRO_5045572054" description="LPXTG cell wall anchor domain-containing protein" evidence="3">
    <location>
        <begin position="32"/>
        <end position="282"/>
    </location>
</feature>
<dbReference type="RefSeq" id="WP_371951310.1">
    <property type="nucleotide sequence ID" value="NZ_JAXCEI010000008.1"/>
</dbReference>
<evidence type="ECO:0000256" key="3">
    <source>
        <dbReference type="SAM" id="SignalP"/>
    </source>
</evidence>
<feature type="compositionally biased region" description="Low complexity" evidence="1">
    <location>
        <begin position="234"/>
        <end position="252"/>
    </location>
</feature>
<comment type="caution">
    <text evidence="4">The sequence shown here is derived from an EMBL/GenBank/DDBJ whole genome shotgun (WGS) entry which is preliminary data.</text>
</comment>
<feature type="signal peptide" evidence="3">
    <location>
        <begin position="1"/>
        <end position="31"/>
    </location>
</feature>
<name>A0ABV4QF26_9ACTN</name>
<feature type="region of interest" description="Disordered" evidence="1">
    <location>
        <begin position="234"/>
        <end position="282"/>
    </location>
</feature>
<feature type="compositionally biased region" description="Low complexity" evidence="1">
    <location>
        <begin position="182"/>
        <end position="194"/>
    </location>
</feature>
<dbReference type="PROSITE" id="PS51318">
    <property type="entry name" value="TAT"/>
    <property type="match status" value="1"/>
</dbReference>
<keyword evidence="2" id="KW-0812">Transmembrane</keyword>
<proteinExistence type="predicted"/>
<evidence type="ECO:0000256" key="2">
    <source>
        <dbReference type="SAM" id="Phobius"/>
    </source>
</evidence>
<keyword evidence="2" id="KW-1133">Transmembrane helix</keyword>
<evidence type="ECO:0000313" key="4">
    <source>
        <dbReference type="EMBL" id="MFA1541182.1"/>
    </source>
</evidence>
<dbReference type="InterPro" id="IPR006311">
    <property type="entry name" value="TAT_signal"/>
</dbReference>
<dbReference type="EMBL" id="JAXCEI010000008">
    <property type="protein sequence ID" value="MFA1541182.1"/>
    <property type="molecule type" value="Genomic_DNA"/>
</dbReference>
<gene>
    <name evidence="4" type="ORF">SM611_19845</name>
</gene>
<dbReference type="Proteomes" id="UP001569963">
    <property type="component" value="Unassembled WGS sequence"/>
</dbReference>
<sequence length="282" mass="28648">MNISSRRIVASGTLALALAPALALTAAPAFAGADLDAVAEGITESGYYVDSHAKYYQSDGAQELLRTAQGRSVPVFIAILPAGDDAGQVLQQLPGLMKRKGTYVVLAGNELKATSNTLSASRVKATYVKAVQGSKGKPDLALLKFVQTLPESEYAPPKSGKPGNNGKPAPESTKQKEEQEEQTLAQQQPTAPAAGYEPVSKDDGSMAPYLLGGGGVVVVAAAGAGFLLWRRRSATPAPAGAAASGTPAQPVAPAAPPAAQPPAEGPEADGADEAKAEPPKDA</sequence>
<accession>A0ABV4QF26</accession>
<evidence type="ECO:0008006" key="6">
    <source>
        <dbReference type="Google" id="ProtNLM"/>
    </source>
</evidence>
<feature type="region of interest" description="Disordered" evidence="1">
    <location>
        <begin position="152"/>
        <end position="200"/>
    </location>
</feature>
<reference evidence="4 5" key="1">
    <citation type="submission" date="2023-11" db="EMBL/GenBank/DDBJ databases">
        <title>Actinomadura monticuli sp. nov., isolated from volcanic ash.</title>
        <authorList>
            <person name="Lee S.D."/>
            <person name="Yang H."/>
            <person name="Kim I.S."/>
        </authorList>
    </citation>
    <scope>NUCLEOTIDE SEQUENCE [LARGE SCALE GENOMIC DNA]</scope>
    <source>
        <strain evidence="4 5">DLS-62</strain>
    </source>
</reference>
<keyword evidence="3" id="KW-0732">Signal</keyword>
<feature type="compositionally biased region" description="Basic and acidic residues" evidence="1">
    <location>
        <begin position="272"/>
        <end position="282"/>
    </location>
</feature>